<feature type="region of interest" description="Disordered" evidence="1">
    <location>
        <begin position="27"/>
        <end position="72"/>
    </location>
</feature>
<feature type="region of interest" description="Disordered" evidence="1">
    <location>
        <begin position="178"/>
        <end position="204"/>
    </location>
</feature>
<evidence type="ECO:0000313" key="2">
    <source>
        <dbReference type="EMBL" id="KAF9535030.1"/>
    </source>
</evidence>
<feature type="region of interest" description="Disordered" evidence="1">
    <location>
        <begin position="119"/>
        <end position="142"/>
    </location>
</feature>
<dbReference type="AlphaFoldDB" id="A0A9P6EU86"/>
<accession>A0A9P6EU86</accession>
<comment type="caution">
    <text evidence="2">The sequence shown here is derived from an EMBL/GenBank/DDBJ whole genome shotgun (WGS) entry which is preliminary data.</text>
</comment>
<dbReference type="Proteomes" id="UP000807306">
    <property type="component" value="Unassembled WGS sequence"/>
</dbReference>
<gene>
    <name evidence="2" type="ORF">CPB83DRAFT_843365</name>
</gene>
<reference evidence="2" key="1">
    <citation type="submission" date="2020-11" db="EMBL/GenBank/DDBJ databases">
        <authorList>
            <consortium name="DOE Joint Genome Institute"/>
            <person name="Ahrendt S."/>
            <person name="Riley R."/>
            <person name="Andreopoulos W."/>
            <person name="Labutti K."/>
            <person name="Pangilinan J."/>
            <person name="Ruiz-Duenas F.J."/>
            <person name="Barrasa J.M."/>
            <person name="Sanchez-Garcia M."/>
            <person name="Camarero S."/>
            <person name="Miyauchi S."/>
            <person name="Serrano A."/>
            <person name="Linde D."/>
            <person name="Babiker R."/>
            <person name="Drula E."/>
            <person name="Ayuso-Fernandez I."/>
            <person name="Pacheco R."/>
            <person name="Padilla G."/>
            <person name="Ferreira P."/>
            <person name="Barriuso J."/>
            <person name="Kellner H."/>
            <person name="Castanera R."/>
            <person name="Alfaro M."/>
            <person name="Ramirez L."/>
            <person name="Pisabarro A.G."/>
            <person name="Kuo A."/>
            <person name="Tritt A."/>
            <person name="Lipzen A."/>
            <person name="He G."/>
            <person name="Yan M."/>
            <person name="Ng V."/>
            <person name="Cullen D."/>
            <person name="Martin F."/>
            <person name="Rosso M.-N."/>
            <person name="Henrissat B."/>
            <person name="Hibbett D."/>
            <person name="Martinez A.T."/>
            <person name="Grigoriev I.V."/>
        </authorList>
    </citation>
    <scope>NUCLEOTIDE SEQUENCE</scope>
    <source>
        <strain evidence="2">CBS 506.95</strain>
    </source>
</reference>
<proteinExistence type="predicted"/>
<dbReference type="EMBL" id="MU157825">
    <property type="protein sequence ID" value="KAF9535030.1"/>
    <property type="molecule type" value="Genomic_DNA"/>
</dbReference>
<protein>
    <submittedName>
        <fullName evidence="2">Uncharacterized protein</fullName>
    </submittedName>
</protein>
<evidence type="ECO:0000256" key="1">
    <source>
        <dbReference type="SAM" id="MobiDB-lite"/>
    </source>
</evidence>
<name>A0A9P6EU86_9AGAR</name>
<keyword evidence="3" id="KW-1185">Reference proteome</keyword>
<feature type="compositionally biased region" description="Basic and acidic residues" evidence="1">
    <location>
        <begin position="195"/>
        <end position="204"/>
    </location>
</feature>
<feature type="compositionally biased region" description="Low complexity" evidence="1">
    <location>
        <begin position="120"/>
        <end position="130"/>
    </location>
</feature>
<organism evidence="2 3">
    <name type="scientific">Crepidotus variabilis</name>
    <dbReference type="NCBI Taxonomy" id="179855"/>
    <lineage>
        <taxon>Eukaryota</taxon>
        <taxon>Fungi</taxon>
        <taxon>Dikarya</taxon>
        <taxon>Basidiomycota</taxon>
        <taxon>Agaricomycotina</taxon>
        <taxon>Agaricomycetes</taxon>
        <taxon>Agaricomycetidae</taxon>
        <taxon>Agaricales</taxon>
        <taxon>Agaricineae</taxon>
        <taxon>Crepidotaceae</taxon>
        <taxon>Crepidotus</taxon>
    </lineage>
</organism>
<feature type="compositionally biased region" description="Polar residues" evidence="1">
    <location>
        <begin position="179"/>
        <end position="189"/>
    </location>
</feature>
<sequence length="204" mass="22193">MVSLASPPEDLFSEAVQVKRRSLDYMAGAKQPIVIDDTATNDQESEENEESKELETDHFPPSPSTSATHINVSTPFATDSSKFEYPFPDVGKGSDTLSNTILHPSPAFSWPTLPDNNENSSLSYGSANSSPDHITADPSPTKSSFPTFKIKLSLLPMPPALLRRRPRWSFGLLGRRQAAQATSEVQSGVDSDALLSKEENSRGL</sequence>
<evidence type="ECO:0000313" key="3">
    <source>
        <dbReference type="Proteomes" id="UP000807306"/>
    </source>
</evidence>